<evidence type="ECO:0000256" key="6">
    <source>
        <dbReference type="ARBA" id="ARBA00038001"/>
    </source>
</evidence>
<keyword evidence="9" id="KW-1185">Reference proteome</keyword>
<dbReference type="GO" id="GO:0046872">
    <property type="term" value="F:metal ion binding"/>
    <property type="evidence" value="ECO:0007669"/>
    <property type="project" value="UniProtKB-KW"/>
</dbReference>
<dbReference type="Pfam" id="PF00355">
    <property type="entry name" value="Rieske"/>
    <property type="match status" value="1"/>
</dbReference>
<sequence>MKWYKVFQTQQEAEARIAVNQSVRVVIGQHQICLSHTSQGFFAVQDECSHLQESLSKGKINAWNEVICPWHGYRFDLASGEETSGNGCPALKTFPILIDDKGFFIGI</sequence>
<dbReference type="Proteomes" id="UP000199513">
    <property type="component" value="Unassembled WGS sequence"/>
</dbReference>
<evidence type="ECO:0000259" key="7">
    <source>
        <dbReference type="PROSITE" id="PS51296"/>
    </source>
</evidence>
<name>A0A1I2GYN3_9BACT</name>
<dbReference type="SUPFAM" id="SSF50022">
    <property type="entry name" value="ISP domain"/>
    <property type="match status" value="1"/>
</dbReference>
<evidence type="ECO:0000256" key="4">
    <source>
        <dbReference type="ARBA" id="ARBA00023014"/>
    </source>
</evidence>
<keyword evidence="4" id="KW-0411">Iron-sulfur</keyword>
<keyword evidence="3" id="KW-0408">Iron</keyword>
<protein>
    <submittedName>
        <fullName evidence="8">3-phenylpropionate/trans-cinnamate dioxygenase ferredoxin subunit</fullName>
    </submittedName>
</protein>
<evidence type="ECO:0000313" key="9">
    <source>
        <dbReference type="Proteomes" id="UP000199513"/>
    </source>
</evidence>
<gene>
    <name evidence="8" type="ORF">SAMN04488541_102068</name>
</gene>
<dbReference type="GO" id="GO:0051213">
    <property type="term" value="F:dioxygenase activity"/>
    <property type="evidence" value="ECO:0007669"/>
    <property type="project" value="UniProtKB-KW"/>
</dbReference>
<reference evidence="8 9" key="1">
    <citation type="submission" date="2016-10" db="EMBL/GenBank/DDBJ databases">
        <authorList>
            <person name="de Groot N.N."/>
        </authorList>
    </citation>
    <scope>NUCLEOTIDE SEQUENCE [LARGE SCALE GENOMIC DNA]</scope>
    <source>
        <strain>GEY</strain>
        <strain evidence="9">DSM 9560</strain>
    </source>
</reference>
<dbReference type="Gene3D" id="2.102.10.10">
    <property type="entry name" value="Rieske [2Fe-2S] iron-sulphur domain"/>
    <property type="match status" value="1"/>
</dbReference>
<dbReference type="InterPro" id="IPR036922">
    <property type="entry name" value="Rieske_2Fe-2S_sf"/>
</dbReference>
<comment type="similarity">
    <text evidence="6">Belongs to the bacterial ring-hydroxylating dioxygenase ferredoxin component family.</text>
</comment>
<dbReference type="AlphaFoldDB" id="A0A1I2GYN3"/>
<dbReference type="PANTHER" id="PTHR21496">
    <property type="entry name" value="FERREDOXIN-RELATED"/>
    <property type="match status" value="1"/>
</dbReference>
<dbReference type="EMBL" id="FONY01000020">
    <property type="protein sequence ID" value="SFF21696.1"/>
    <property type="molecule type" value="Genomic_DNA"/>
</dbReference>
<comment type="cofactor">
    <cofactor evidence="5">
        <name>[2Fe-2S] cluster</name>
        <dbReference type="ChEBI" id="CHEBI:190135"/>
    </cofactor>
</comment>
<evidence type="ECO:0000256" key="1">
    <source>
        <dbReference type="ARBA" id="ARBA00022714"/>
    </source>
</evidence>
<keyword evidence="2" id="KW-0479">Metal-binding</keyword>
<dbReference type="InterPro" id="IPR017941">
    <property type="entry name" value="Rieske_2Fe-2S"/>
</dbReference>
<evidence type="ECO:0000256" key="3">
    <source>
        <dbReference type="ARBA" id="ARBA00023004"/>
    </source>
</evidence>
<evidence type="ECO:0000313" key="8">
    <source>
        <dbReference type="EMBL" id="SFF21696.1"/>
    </source>
</evidence>
<keyword evidence="8" id="KW-0223">Dioxygenase</keyword>
<proteinExistence type="inferred from homology"/>
<dbReference type="STRING" id="1003.SAMN04488541_102068"/>
<evidence type="ECO:0000256" key="2">
    <source>
        <dbReference type="ARBA" id="ARBA00022723"/>
    </source>
</evidence>
<dbReference type="PROSITE" id="PS51296">
    <property type="entry name" value="RIESKE"/>
    <property type="match status" value="1"/>
</dbReference>
<organism evidence="8 9">
    <name type="scientific">Thermoflexibacter ruber</name>
    <dbReference type="NCBI Taxonomy" id="1003"/>
    <lineage>
        <taxon>Bacteria</taxon>
        <taxon>Pseudomonadati</taxon>
        <taxon>Bacteroidota</taxon>
        <taxon>Cytophagia</taxon>
        <taxon>Cytophagales</taxon>
        <taxon>Thermoflexibacteraceae</taxon>
        <taxon>Thermoflexibacter</taxon>
    </lineage>
</organism>
<dbReference type="RefSeq" id="WP_091545656.1">
    <property type="nucleotide sequence ID" value="NZ_FONY01000020.1"/>
</dbReference>
<keyword evidence="1" id="KW-0001">2Fe-2S</keyword>
<keyword evidence="8" id="KW-0560">Oxidoreductase</keyword>
<dbReference type="PANTHER" id="PTHR21496:SF0">
    <property type="entry name" value="RIESKE DOMAIN-CONTAINING PROTEIN"/>
    <property type="match status" value="1"/>
</dbReference>
<accession>A0A1I2GYN3</accession>
<evidence type="ECO:0000256" key="5">
    <source>
        <dbReference type="ARBA" id="ARBA00034078"/>
    </source>
</evidence>
<dbReference type="GO" id="GO:0051537">
    <property type="term" value="F:2 iron, 2 sulfur cluster binding"/>
    <property type="evidence" value="ECO:0007669"/>
    <property type="project" value="UniProtKB-KW"/>
</dbReference>
<dbReference type="OrthoDB" id="593800at2"/>
<feature type="domain" description="Rieske" evidence="7">
    <location>
        <begin position="9"/>
        <end position="105"/>
    </location>
</feature>